<keyword evidence="2" id="KW-0012">Acyltransferase</keyword>
<feature type="compositionally biased region" description="Low complexity" evidence="3">
    <location>
        <begin position="207"/>
        <end position="219"/>
    </location>
</feature>
<dbReference type="InterPro" id="IPR000182">
    <property type="entry name" value="GNAT_dom"/>
</dbReference>
<proteinExistence type="predicted"/>
<reference evidence="5 6" key="1">
    <citation type="submission" date="2016-10" db="EMBL/GenBank/DDBJ databases">
        <authorList>
            <person name="de Groot N.N."/>
        </authorList>
    </citation>
    <scope>NUCLEOTIDE SEQUENCE [LARGE SCALE GENOMIC DNA]</scope>
    <source>
        <strain evidence="5 6">CGMCC 4.5739</strain>
    </source>
</reference>
<dbReference type="RefSeq" id="WP_093840663.1">
    <property type="nucleotide sequence ID" value="NZ_FOLM01000014.1"/>
</dbReference>
<dbReference type="InterPro" id="IPR016181">
    <property type="entry name" value="Acyl_CoA_acyltransferase"/>
</dbReference>
<dbReference type="GO" id="GO:0005840">
    <property type="term" value="C:ribosome"/>
    <property type="evidence" value="ECO:0007669"/>
    <property type="project" value="UniProtKB-KW"/>
</dbReference>
<dbReference type="InterPro" id="IPR050680">
    <property type="entry name" value="YpeA/RimI_acetyltransf"/>
</dbReference>
<keyword evidence="5" id="KW-0689">Ribosomal protein</keyword>
<dbReference type="STRING" id="910347.SAMN05421773_11431"/>
<feature type="region of interest" description="Disordered" evidence="3">
    <location>
        <begin position="203"/>
        <end position="223"/>
    </location>
</feature>
<gene>
    <name evidence="5" type="ORF">SAMN05421773_11431</name>
</gene>
<evidence type="ECO:0000256" key="1">
    <source>
        <dbReference type="ARBA" id="ARBA00022679"/>
    </source>
</evidence>
<feature type="domain" description="N-acetyltransferase" evidence="4">
    <location>
        <begin position="1"/>
        <end position="125"/>
    </location>
</feature>
<keyword evidence="1" id="KW-0808">Transferase</keyword>
<sequence length="292" mass="30598">MTTTLRPTGPEERDADGTRSRAYAICVNGRPVGEVRLAARWSEVLPTGRVERLTVEAAYRGRGRATVAALAAEEVLRTWGCRRIEVRVPAGSEAALGLARALGYTETGQDLGKRLAAEPAAGPVPAPPAGAAFHALTGAEFAAWRERDRIARIRCFTAQGLSPEAAAERAGARYARLLPQGPATPGAALRALHLDGTPAGTLWAQTAPPAAGAGSGRPADGPDARVHAVEVAEEYRRRGFGRLLLAEAERLCRAAGGRSLALALPAGDTPALRLATALGYRAGRRLFAKPLL</sequence>
<dbReference type="AlphaFoldDB" id="A0A1I1RUV5"/>
<keyword evidence="6" id="KW-1185">Reference proteome</keyword>
<evidence type="ECO:0000313" key="6">
    <source>
        <dbReference type="Proteomes" id="UP000199207"/>
    </source>
</evidence>
<evidence type="ECO:0000256" key="3">
    <source>
        <dbReference type="SAM" id="MobiDB-lite"/>
    </source>
</evidence>
<dbReference type="Proteomes" id="UP000199207">
    <property type="component" value="Unassembled WGS sequence"/>
</dbReference>
<dbReference type="EMBL" id="FOLM01000014">
    <property type="protein sequence ID" value="SFD38106.1"/>
    <property type="molecule type" value="Genomic_DNA"/>
</dbReference>
<feature type="domain" description="N-acetyltransferase" evidence="4">
    <location>
        <begin position="139"/>
        <end position="292"/>
    </location>
</feature>
<accession>A0A1I1RUV5</accession>
<name>A0A1I1RUV5_9ACTN</name>
<evidence type="ECO:0000259" key="4">
    <source>
        <dbReference type="PROSITE" id="PS51186"/>
    </source>
</evidence>
<dbReference type="OrthoDB" id="3381976at2"/>
<organism evidence="5 6">
    <name type="scientific">Streptomyces aidingensis</name>
    <dbReference type="NCBI Taxonomy" id="910347"/>
    <lineage>
        <taxon>Bacteria</taxon>
        <taxon>Bacillati</taxon>
        <taxon>Actinomycetota</taxon>
        <taxon>Actinomycetes</taxon>
        <taxon>Kitasatosporales</taxon>
        <taxon>Streptomycetaceae</taxon>
        <taxon>Streptomyces</taxon>
    </lineage>
</organism>
<dbReference type="Gene3D" id="3.40.630.30">
    <property type="match status" value="2"/>
</dbReference>
<keyword evidence="5" id="KW-0687">Ribonucleoprotein</keyword>
<evidence type="ECO:0000313" key="5">
    <source>
        <dbReference type="EMBL" id="SFD38106.1"/>
    </source>
</evidence>
<dbReference type="SUPFAM" id="SSF55729">
    <property type="entry name" value="Acyl-CoA N-acyltransferases (Nat)"/>
    <property type="match status" value="2"/>
</dbReference>
<dbReference type="GO" id="GO:0016747">
    <property type="term" value="F:acyltransferase activity, transferring groups other than amino-acyl groups"/>
    <property type="evidence" value="ECO:0007669"/>
    <property type="project" value="InterPro"/>
</dbReference>
<dbReference type="CDD" id="cd04301">
    <property type="entry name" value="NAT_SF"/>
    <property type="match status" value="2"/>
</dbReference>
<evidence type="ECO:0000256" key="2">
    <source>
        <dbReference type="ARBA" id="ARBA00023315"/>
    </source>
</evidence>
<dbReference type="PROSITE" id="PS51186">
    <property type="entry name" value="GNAT"/>
    <property type="match status" value="2"/>
</dbReference>
<dbReference type="Pfam" id="PF00583">
    <property type="entry name" value="Acetyltransf_1"/>
    <property type="match status" value="2"/>
</dbReference>
<protein>
    <submittedName>
        <fullName evidence="5">Ribosomal protein S18 acetylase RimI</fullName>
    </submittedName>
</protein>
<dbReference type="PANTHER" id="PTHR43420">
    <property type="entry name" value="ACETYLTRANSFERASE"/>
    <property type="match status" value="1"/>
</dbReference>